<reference evidence="6" key="1">
    <citation type="submission" date="2013-12" db="EMBL/GenBank/DDBJ databases">
        <authorList>
            <person name="Genoscope - CEA"/>
        </authorList>
    </citation>
    <scope>NUCLEOTIDE SEQUENCE</scope>
    <source>
        <strain evidence="6">CBS 1993</strain>
    </source>
</reference>
<dbReference type="InterPro" id="IPR011989">
    <property type="entry name" value="ARM-like"/>
</dbReference>
<dbReference type="PANTHER" id="PTHR14387">
    <property type="entry name" value="THADA/DEATH RECEPTOR INTERACTING PROTEIN"/>
    <property type="match status" value="1"/>
</dbReference>
<dbReference type="InterPro" id="IPR056843">
    <property type="entry name" value="THADA-like_TPR"/>
</dbReference>
<reference evidence="6" key="2">
    <citation type="submission" date="2014-02" db="EMBL/GenBank/DDBJ databases">
        <title>Complete DNA sequence of /Kuraishia capsulata/ illustrates novel genomic features among budding yeasts (/Saccharomycotina/).</title>
        <authorList>
            <person name="Morales L."/>
            <person name="Noel B."/>
            <person name="Porcel B."/>
            <person name="Marcet-Houben M."/>
            <person name="Hullo M-F."/>
            <person name="Sacerdot C."/>
            <person name="Tekaia F."/>
            <person name="Leh-Louis V."/>
            <person name="Despons L."/>
            <person name="Khanna V."/>
            <person name="Aury J-M."/>
            <person name="Barbe V."/>
            <person name="Couloux A."/>
            <person name="Labadie K."/>
            <person name="Pelletier E."/>
            <person name="Souciet J-L."/>
            <person name="Boekhout T."/>
            <person name="Gabaldon T."/>
            <person name="Wincker P."/>
            <person name="Dujon B."/>
        </authorList>
    </citation>
    <scope>NUCLEOTIDE SEQUENCE</scope>
    <source>
        <strain evidence="6">CBS 1993</strain>
    </source>
</reference>
<dbReference type="GO" id="GO:0005829">
    <property type="term" value="C:cytosol"/>
    <property type="evidence" value="ECO:0007669"/>
    <property type="project" value="TreeGrafter"/>
</dbReference>
<dbReference type="Proteomes" id="UP000019384">
    <property type="component" value="Unassembled WGS sequence"/>
</dbReference>
<dbReference type="Pfam" id="PF25150">
    <property type="entry name" value="TPR_Trm732"/>
    <property type="match status" value="1"/>
</dbReference>
<protein>
    <submittedName>
        <fullName evidence="6">Uncharacterized protein</fullName>
    </submittedName>
</protein>
<feature type="domain" description="DUF2428" evidence="3">
    <location>
        <begin position="629"/>
        <end position="870"/>
    </location>
</feature>
<feature type="domain" description="tRNA (32-2'-O)-methyltransferase regulator THADA-like TPR repeats region" evidence="4">
    <location>
        <begin position="228"/>
        <end position="503"/>
    </location>
</feature>
<evidence type="ECO:0000256" key="1">
    <source>
        <dbReference type="ARBA" id="ARBA00010409"/>
    </source>
</evidence>
<dbReference type="Gene3D" id="1.25.10.10">
    <property type="entry name" value="Leucine-rich Repeat Variant"/>
    <property type="match status" value="2"/>
</dbReference>
<dbReference type="RefSeq" id="XP_022457796.1">
    <property type="nucleotide sequence ID" value="XM_022603968.1"/>
</dbReference>
<dbReference type="InterPro" id="IPR051954">
    <property type="entry name" value="tRNA_methyltransferase_THADA"/>
</dbReference>
<evidence type="ECO:0000259" key="3">
    <source>
        <dbReference type="Pfam" id="PF10350"/>
    </source>
</evidence>
<evidence type="ECO:0000313" key="7">
    <source>
        <dbReference type="Proteomes" id="UP000019384"/>
    </source>
</evidence>
<sequence length="1494" mass="167997">MTVGIRQDLPEFHEGGLLEISRLKDSLIAHKPCDIVVSGRCPLLESSLTPIMDALKNASGLGDYRVTACDAMSIWLLRASQVCSTPELRSVLSTRLNDEEATYLFHYVVDFWNDSGAPLGNSLRGVFAKLIVFMKKAHGNKEELFESWLLKVLKMSNTMKILYFMVENLSKETRPSFVLEISGDFVDSALAAMWSNALANPAGKAIQTVFKNIYNHFKRGEESPDEKWLQLWKKSVARALKDSQLRKNVETYLLPYLFRTSPIAYRGFVKSLMVDECAATQEDFLLVLGCLKIGQDLAILVEPFVPAENEPAVISLSTLESLLGAQDPQLKLSALSLLVSSPKGSKSIVPEVLVIVENHWEMLFVETDLEARNELFSLMRQFLIRIKDSAYSLKRDASKLLAKFPNNQEGFQKLELVKIYEQFIENLLLFISRQLLPSSSHQKINMGLKVLTVLIRSGLDPNVNKNSVDVQQINWPFSMPIFSDYMVRLLLDNILNDYDDIRQSAVQTLLMADLPYLREVSSKTTMKEAEQKGLQLLTDMKGRTGDSGALIVDLLFEIEYRADDLDSCLRRLEAVRDLLISGILLAKENMVEAVYQKNVHGYFSALRLVFAKLDYTRFSEFGSQRFQHLTDSLINSLFEIWTIVKPILSDDSPEGNLPAEFLPLLGSEAENKYGPPTQILSSYSWRAVKESSAFLKELMDKAPSYVLSEDMVVKLGYMIMEQLASVKHRGAFSSVYPTLISCCERCNRSNSDLSQQPGLWLRKNTSLIEMKSQSITRRSGGIPFLITAILTADQILPKSTSLDVTMTELLRISRVPYVDHGNERMDIPQVHGMNCIKAIFTESQLADASAQFVDEALDLVLSKFGSPTWSIRNCAVMLFTALQNRLFGTKNVAEGLSSISARLFFSRFKNVKQVLHDNLASSISKGLEKTENIETVFPILTIISRLEATPGYHGLDDFKPLLQQCLQNRDWKVRENAARALPALVSQDDLTSECEFLLKTDSSKQNKLHGSLLALKELLRTHFNRNGDQKSVNNIKQNVESRILFYFGKSGSASNVSMKCLLDTYVLLLSKSEHTKTADPAIIQCLGNWFVNEVLTGANGIDGTRASLMMEVISLLLRFYIHLSRHEEIIECVDLCLASPLFEVQTRTIEIVSEKVAEFTPAERSSIMKRTWALITDHETWIYVKSAALRLLNLLLLHSDLNVIDDILQNGTAVLLELLSEDHSEEVRSSSIEALGPLIACGLVENKLVGYDAWASNLKNYSRDGASLDLRASTLKSVVSFLQIVGSHEKLKSSYDLAKSASVLYSFLSDDDEDLRHAAATELSRLMGLSFPTEPTIVADYFRNIYLSQQFEKRDVAKLLALNSYCFYQVDPSTLPELVLLEDDNLFTVEKDNFYRDNLSDVKNYKKLLLHFKQEFSSEELTTIATCTSVGALGGAIRQSKFAQPEWGFVNDETVFTAAACIIFFQKLQFEVFGEQSDSENLIDFLSAYAQSLE</sequence>
<proteinExistence type="inferred from homology"/>
<evidence type="ECO:0000313" key="6">
    <source>
        <dbReference type="EMBL" id="CDK25785.1"/>
    </source>
</evidence>
<dbReference type="InterPro" id="IPR056842">
    <property type="entry name" value="THADA-like_TPR_C"/>
</dbReference>
<feature type="domain" description="tRNA (32-2'-O)-methyltransferase regulator THADA-like C-terminal TPR repeats region" evidence="5">
    <location>
        <begin position="872"/>
        <end position="1018"/>
    </location>
</feature>
<dbReference type="InterPro" id="IPR019442">
    <property type="entry name" value="THADA/TRM732_DUF2428"/>
</dbReference>
<dbReference type="STRING" id="1382522.W6MUN5"/>
<name>W6MUN5_9ASCO</name>
<accession>W6MUN5</accession>
<evidence type="ECO:0000259" key="5">
    <source>
        <dbReference type="Pfam" id="PF25151"/>
    </source>
</evidence>
<dbReference type="Pfam" id="PF25151">
    <property type="entry name" value="TPR_Trm732_C"/>
    <property type="match status" value="1"/>
</dbReference>
<dbReference type="SUPFAM" id="SSF48371">
    <property type="entry name" value="ARM repeat"/>
    <property type="match status" value="2"/>
</dbReference>
<evidence type="ECO:0000259" key="4">
    <source>
        <dbReference type="Pfam" id="PF25150"/>
    </source>
</evidence>
<dbReference type="HOGENOM" id="CLU_001011_2_0_1"/>
<gene>
    <name evidence="6" type="ORF">KUCA_T00001755001</name>
</gene>
<dbReference type="PANTHER" id="PTHR14387:SF0">
    <property type="entry name" value="DUF2428 DOMAIN-CONTAINING PROTEIN"/>
    <property type="match status" value="1"/>
</dbReference>
<dbReference type="InterPro" id="IPR016024">
    <property type="entry name" value="ARM-type_fold"/>
</dbReference>
<dbReference type="GeneID" id="34519184"/>
<keyword evidence="7" id="KW-1185">Reference proteome</keyword>
<keyword evidence="2" id="KW-0819">tRNA processing</keyword>
<dbReference type="OrthoDB" id="73997at2759"/>
<comment type="similarity">
    <text evidence="1">Belongs to the THADA family.</text>
</comment>
<evidence type="ECO:0000256" key="2">
    <source>
        <dbReference type="ARBA" id="ARBA00022694"/>
    </source>
</evidence>
<organism evidence="6 7">
    <name type="scientific">Kuraishia capsulata CBS 1993</name>
    <dbReference type="NCBI Taxonomy" id="1382522"/>
    <lineage>
        <taxon>Eukaryota</taxon>
        <taxon>Fungi</taxon>
        <taxon>Dikarya</taxon>
        <taxon>Ascomycota</taxon>
        <taxon>Saccharomycotina</taxon>
        <taxon>Pichiomycetes</taxon>
        <taxon>Pichiales</taxon>
        <taxon>Pichiaceae</taxon>
        <taxon>Kuraishia</taxon>
    </lineage>
</organism>
<dbReference type="EMBL" id="HG793126">
    <property type="protein sequence ID" value="CDK25785.1"/>
    <property type="molecule type" value="Genomic_DNA"/>
</dbReference>
<dbReference type="GO" id="GO:0030488">
    <property type="term" value="P:tRNA methylation"/>
    <property type="evidence" value="ECO:0007669"/>
    <property type="project" value="TreeGrafter"/>
</dbReference>
<dbReference type="Pfam" id="PF10350">
    <property type="entry name" value="DUF2428"/>
    <property type="match status" value="1"/>
</dbReference>